<reference evidence="1 2" key="1">
    <citation type="journal article" date="2016" name="DNA Res.">
        <title>The draft genome of MD-2 pineapple using hybrid error correction of long reads.</title>
        <authorList>
            <person name="Redwan R.M."/>
            <person name="Saidin A."/>
            <person name="Kumar S.V."/>
        </authorList>
    </citation>
    <scope>NUCLEOTIDE SEQUENCE [LARGE SCALE GENOMIC DNA]</scope>
    <source>
        <strain evidence="2">cv. MD2</strain>
        <tissue evidence="1">Leaf</tissue>
    </source>
</reference>
<protein>
    <submittedName>
        <fullName evidence="1">Uncharacterized protein</fullName>
    </submittedName>
</protein>
<organism evidence="1 2">
    <name type="scientific">Ananas comosus</name>
    <name type="common">Pineapple</name>
    <name type="synonym">Ananas ananas</name>
    <dbReference type="NCBI Taxonomy" id="4615"/>
    <lineage>
        <taxon>Eukaryota</taxon>
        <taxon>Viridiplantae</taxon>
        <taxon>Streptophyta</taxon>
        <taxon>Embryophyta</taxon>
        <taxon>Tracheophyta</taxon>
        <taxon>Spermatophyta</taxon>
        <taxon>Magnoliopsida</taxon>
        <taxon>Liliopsida</taxon>
        <taxon>Poales</taxon>
        <taxon>Bromeliaceae</taxon>
        <taxon>Bromelioideae</taxon>
        <taxon>Ananas</taxon>
    </lineage>
</organism>
<feature type="non-terminal residue" evidence="1">
    <location>
        <position position="1"/>
    </location>
</feature>
<name>A0A199W3M4_ANACO</name>
<dbReference type="Proteomes" id="UP000092600">
    <property type="component" value="Unassembled WGS sequence"/>
</dbReference>
<accession>A0A199W3M4</accession>
<dbReference type="AlphaFoldDB" id="A0A199W3M4"/>
<evidence type="ECO:0000313" key="2">
    <source>
        <dbReference type="Proteomes" id="UP000092600"/>
    </source>
</evidence>
<proteinExistence type="predicted"/>
<gene>
    <name evidence="1" type="ORF">ACMD2_21455</name>
</gene>
<comment type="caution">
    <text evidence="1">The sequence shown here is derived from an EMBL/GenBank/DDBJ whole genome shotgun (WGS) entry which is preliminary data.</text>
</comment>
<evidence type="ECO:0000313" key="1">
    <source>
        <dbReference type="EMBL" id="OAY84097.1"/>
    </source>
</evidence>
<sequence length="112" mass="11810">RPVSTPPVARAAWIRVAVDYPTTTSAPPPLRAPRHLRSTNFDPLLGLYIESAASPPHFCGSATSSSSSSSPSIGLGFRASCEGGAIRDRALPTRICEVSRAMSSGTRREVCV</sequence>
<dbReference type="EMBL" id="LSRQ01000267">
    <property type="protein sequence ID" value="OAY84097.1"/>
    <property type="molecule type" value="Genomic_DNA"/>
</dbReference>